<dbReference type="Pfam" id="PF19040">
    <property type="entry name" value="SGNH"/>
    <property type="match status" value="1"/>
</dbReference>
<dbReference type="Proteomes" id="UP000278962">
    <property type="component" value="Unassembled WGS sequence"/>
</dbReference>
<dbReference type="InterPro" id="IPR043968">
    <property type="entry name" value="SGNH"/>
</dbReference>
<keyword evidence="3" id="KW-1185">Reference proteome</keyword>
<evidence type="ECO:0000313" key="2">
    <source>
        <dbReference type="EMBL" id="RKQ91987.1"/>
    </source>
</evidence>
<evidence type="ECO:0000313" key="3">
    <source>
        <dbReference type="Proteomes" id="UP000278962"/>
    </source>
</evidence>
<sequence>MREDAGARSAPCERTEPLGLVEPCAFGPSDAATTFALVGDSHAGQLRTAFAVMADQLGRRGYALTRNGCPYVRDGRPLPEPTFGECARFKREVPEWLRRHPEVKTVFVIGLPRNAATQDPANWSAAWDRFPASVERLVVLRDTPELAEDTLACVQDAGERPGTRCAVPRDQALVPDPAIAAAGQRGAATIDLTRFFCDATRCFPVIGGLLAYQDITHVTPAFARTLGPFLADEVRRLPSPS</sequence>
<accession>A0A660LA61</accession>
<dbReference type="EMBL" id="RBIL01000001">
    <property type="protein sequence ID" value="RKQ91987.1"/>
    <property type="molecule type" value="Genomic_DNA"/>
</dbReference>
<comment type="caution">
    <text evidence="2">The sequence shown here is derived from an EMBL/GenBank/DDBJ whole genome shotgun (WGS) entry which is preliminary data.</text>
</comment>
<organism evidence="2 3">
    <name type="scientific">Solirubrobacter pauli</name>
    <dbReference type="NCBI Taxonomy" id="166793"/>
    <lineage>
        <taxon>Bacteria</taxon>
        <taxon>Bacillati</taxon>
        <taxon>Actinomycetota</taxon>
        <taxon>Thermoleophilia</taxon>
        <taxon>Solirubrobacterales</taxon>
        <taxon>Solirubrobacteraceae</taxon>
        <taxon>Solirubrobacter</taxon>
    </lineage>
</organism>
<protein>
    <recommendedName>
        <fullName evidence="1">SGNH domain-containing protein</fullName>
    </recommendedName>
</protein>
<name>A0A660LA61_9ACTN</name>
<dbReference type="AlphaFoldDB" id="A0A660LA61"/>
<evidence type="ECO:0000259" key="1">
    <source>
        <dbReference type="Pfam" id="PF19040"/>
    </source>
</evidence>
<reference evidence="2 3" key="1">
    <citation type="submission" date="2018-10" db="EMBL/GenBank/DDBJ databases">
        <title>Genomic Encyclopedia of Archaeal and Bacterial Type Strains, Phase II (KMG-II): from individual species to whole genera.</title>
        <authorList>
            <person name="Goeker M."/>
        </authorList>
    </citation>
    <scope>NUCLEOTIDE SEQUENCE [LARGE SCALE GENOMIC DNA]</scope>
    <source>
        <strain evidence="2 3">DSM 14954</strain>
    </source>
</reference>
<proteinExistence type="predicted"/>
<feature type="domain" description="SGNH" evidence="1">
    <location>
        <begin position="12"/>
        <end position="231"/>
    </location>
</feature>
<gene>
    <name evidence="2" type="ORF">C8N24_1826</name>
</gene>